<dbReference type="AlphaFoldDB" id="A0A0P6XIN5"/>
<feature type="transmembrane region" description="Helical" evidence="5">
    <location>
        <begin position="142"/>
        <end position="162"/>
    </location>
</feature>
<dbReference type="Pfam" id="PF07730">
    <property type="entry name" value="HisKA_3"/>
    <property type="match status" value="1"/>
</dbReference>
<keyword evidence="1" id="KW-0808">Transferase</keyword>
<dbReference type="InterPro" id="IPR050482">
    <property type="entry name" value="Sensor_HK_TwoCompSys"/>
</dbReference>
<keyword evidence="4" id="KW-0175">Coiled coil</keyword>
<evidence type="ECO:0000313" key="7">
    <source>
        <dbReference type="EMBL" id="KPL79733.1"/>
    </source>
</evidence>
<dbReference type="SMART" id="SM00387">
    <property type="entry name" value="HATPase_c"/>
    <property type="match status" value="1"/>
</dbReference>
<evidence type="ECO:0000256" key="3">
    <source>
        <dbReference type="ARBA" id="ARBA00023012"/>
    </source>
</evidence>
<dbReference type="Pfam" id="PF02518">
    <property type="entry name" value="HATPase_c"/>
    <property type="match status" value="1"/>
</dbReference>
<dbReference type="Gene3D" id="3.30.565.10">
    <property type="entry name" value="Histidine kinase-like ATPase, C-terminal domain"/>
    <property type="match status" value="1"/>
</dbReference>
<name>A0A0P6XIN5_9CHLR</name>
<dbReference type="CDD" id="cd16917">
    <property type="entry name" value="HATPase_UhpB-NarQ-NarX-like"/>
    <property type="match status" value="1"/>
</dbReference>
<dbReference type="GO" id="GO:0046983">
    <property type="term" value="F:protein dimerization activity"/>
    <property type="evidence" value="ECO:0007669"/>
    <property type="project" value="InterPro"/>
</dbReference>
<dbReference type="STRING" id="229921.ADN01_13665"/>
<dbReference type="PANTHER" id="PTHR24421:SF55">
    <property type="entry name" value="SENSOR HISTIDINE KINASE YDFH"/>
    <property type="match status" value="1"/>
</dbReference>
<dbReference type="PANTHER" id="PTHR24421">
    <property type="entry name" value="NITRATE/NITRITE SENSOR PROTEIN NARX-RELATED"/>
    <property type="match status" value="1"/>
</dbReference>
<dbReference type="EMBL" id="LGCM01000046">
    <property type="protein sequence ID" value="KPL79733.1"/>
    <property type="molecule type" value="Genomic_DNA"/>
</dbReference>
<feature type="transmembrane region" description="Helical" evidence="5">
    <location>
        <begin position="74"/>
        <end position="102"/>
    </location>
</feature>
<feature type="coiled-coil region" evidence="4">
    <location>
        <begin position="163"/>
        <end position="200"/>
    </location>
</feature>
<evidence type="ECO:0000256" key="2">
    <source>
        <dbReference type="ARBA" id="ARBA00022777"/>
    </source>
</evidence>
<organism evidence="7 8">
    <name type="scientific">Levilinea saccharolytica</name>
    <dbReference type="NCBI Taxonomy" id="229921"/>
    <lineage>
        <taxon>Bacteria</taxon>
        <taxon>Bacillati</taxon>
        <taxon>Chloroflexota</taxon>
        <taxon>Anaerolineae</taxon>
        <taxon>Anaerolineales</taxon>
        <taxon>Anaerolineaceae</taxon>
        <taxon>Levilinea</taxon>
    </lineage>
</organism>
<dbReference type="InterPro" id="IPR003594">
    <property type="entry name" value="HATPase_dom"/>
</dbReference>
<dbReference type="SUPFAM" id="SSF55874">
    <property type="entry name" value="ATPase domain of HSP90 chaperone/DNA topoisomerase II/histidine kinase"/>
    <property type="match status" value="1"/>
</dbReference>
<protein>
    <recommendedName>
        <fullName evidence="6">Histidine kinase/HSP90-like ATPase domain-containing protein</fullName>
    </recommendedName>
</protein>
<feature type="transmembrane region" description="Helical" evidence="5">
    <location>
        <begin position="17"/>
        <end position="35"/>
    </location>
</feature>
<feature type="transmembrane region" description="Helical" evidence="5">
    <location>
        <begin position="47"/>
        <end position="68"/>
    </location>
</feature>
<keyword evidence="8" id="KW-1185">Reference proteome</keyword>
<evidence type="ECO:0000256" key="4">
    <source>
        <dbReference type="SAM" id="Coils"/>
    </source>
</evidence>
<feature type="domain" description="Histidine kinase/HSP90-like ATPase" evidence="6">
    <location>
        <begin position="307"/>
        <end position="400"/>
    </location>
</feature>
<evidence type="ECO:0000259" key="6">
    <source>
        <dbReference type="SMART" id="SM00387"/>
    </source>
</evidence>
<keyword evidence="5" id="KW-0812">Transmembrane</keyword>
<dbReference type="GO" id="GO:0000155">
    <property type="term" value="F:phosphorelay sensor kinase activity"/>
    <property type="evidence" value="ECO:0007669"/>
    <property type="project" value="InterPro"/>
</dbReference>
<dbReference type="InterPro" id="IPR011712">
    <property type="entry name" value="Sig_transdc_His_kin_sub3_dim/P"/>
</dbReference>
<dbReference type="Proteomes" id="UP000050501">
    <property type="component" value="Unassembled WGS sequence"/>
</dbReference>
<keyword evidence="3" id="KW-0902">Two-component regulatory system</keyword>
<accession>A0A0P6XIN5</accession>
<sequence>MLKASQPPDEDSQQVVWFWYMLTAAVVFLYVWTLVNKPDMRQPGTLVLFTALMLVHLGLHWAVITLNLSTRTAVIVLLVQSGLVFTLVSMSAAEALAIGLYMSLIGEALGFLRISRAGVGMTLYLLLLSGVNFGLLLGWGQLPFWALMVLPLAVFVSVYVTLYSRQAEARERAQKLAAELEQANRQLSDYAAQIEDLTLSSERQRMARELHDTLAQGLAGLILQLEAVDTHLAGGRTDRAQTIVQQAMERARGTLRDARRVIDDLRSGRPASEDLARELTAEAHRLETSLGIPCAVQMDVPEDLSREAGEALRRVVSEGLTNIARHAGAAHAWVQVSNADGRLCVEVRDDGRGFDPAGVAAGHYGLLGLQERARLLGGECRVQSAPGQGTLLRWCIPVDTEAAP</sequence>
<dbReference type="RefSeq" id="WP_062417418.1">
    <property type="nucleotide sequence ID" value="NZ_DF967974.1"/>
</dbReference>
<dbReference type="Gene3D" id="1.20.5.1930">
    <property type="match status" value="1"/>
</dbReference>
<proteinExistence type="predicted"/>
<keyword evidence="2" id="KW-0418">Kinase</keyword>
<comment type="caution">
    <text evidence="7">The sequence shown here is derived from an EMBL/GenBank/DDBJ whole genome shotgun (WGS) entry which is preliminary data.</text>
</comment>
<evidence type="ECO:0000313" key="8">
    <source>
        <dbReference type="Proteomes" id="UP000050501"/>
    </source>
</evidence>
<feature type="transmembrane region" description="Helical" evidence="5">
    <location>
        <begin position="114"/>
        <end position="136"/>
    </location>
</feature>
<evidence type="ECO:0000256" key="1">
    <source>
        <dbReference type="ARBA" id="ARBA00022679"/>
    </source>
</evidence>
<keyword evidence="5" id="KW-0472">Membrane</keyword>
<evidence type="ECO:0000256" key="5">
    <source>
        <dbReference type="SAM" id="Phobius"/>
    </source>
</evidence>
<gene>
    <name evidence="7" type="ORF">ADN01_13665</name>
</gene>
<dbReference type="InterPro" id="IPR036890">
    <property type="entry name" value="HATPase_C_sf"/>
</dbReference>
<dbReference type="GO" id="GO:0016020">
    <property type="term" value="C:membrane"/>
    <property type="evidence" value="ECO:0007669"/>
    <property type="project" value="InterPro"/>
</dbReference>
<reference evidence="7 8" key="1">
    <citation type="submission" date="2015-07" db="EMBL/GenBank/DDBJ databases">
        <title>Genome sequence of Levilinea saccharolytica DSM 16555.</title>
        <authorList>
            <person name="Hemp J."/>
            <person name="Ward L.M."/>
            <person name="Pace L.A."/>
            <person name="Fischer W.W."/>
        </authorList>
    </citation>
    <scope>NUCLEOTIDE SEQUENCE [LARGE SCALE GENOMIC DNA]</scope>
    <source>
        <strain evidence="7 8">KIBI-1</strain>
    </source>
</reference>
<keyword evidence="5" id="KW-1133">Transmembrane helix</keyword>